<accession>A0A2Z6MB25</accession>
<dbReference type="AlphaFoldDB" id="A0A2Z6MB25"/>
<sequence length="279" mass="32024">MDLSNSKNLGMTPSFEGIQNLERLDLTGCINLSQVDPSIGLLTKLVFLSLQNCSSLVRLDFNGVSSLSSLIVLRLSGCTKLENPPDFTRAFNLEYLDMDQCTSLSTIHESIGALVAEHLFPCKEELHKDVIEDIQFEWVQRLVQEPRHFRCGFDIVLPWHWTNMDCREYPIPTIPHWFDHRFNGGAQIKFKARQNLIMKECGLRLITKEDIEASEWKPRTDPHLKFYKMEETSSSSSFEPKIELPYNWLVSVDECVENDTAKGKEIDLFNLGLLTGRPQ</sequence>
<evidence type="ECO:0000313" key="1">
    <source>
        <dbReference type="EMBL" id="GAU29786.1"/>
    </source>
</evidence>
<reference evidence="2" key="1">
    <citation type="journal article" date="2017" name="Front. Plant Sci.">
        <title>Climate Clever Clovers: New Paradigm to Reduce the Environmental Footprint of Ruminants by Breeding Low Methanogenic Forages Utilizing Haplotype Variation.</title>
        <authorList>
            <person name="Kaur P."/>
            <person name="Appels R."/>
            <person name="Bayer P.E."/>
            <person name="Keeble-Gagnere G."/>
            <person name="Wang J."/>
            <person name="Hirakawa H."/>
            <person name="Shirasawa K."/>
            <person name="Vercoe P."/>
            <person name="Stefanova K."/>
            <person name="Durmic Z."/>
            <person name="Nichols P."/>
            <person name="Revell C."/>
            <person name="Isobe S.N."/>
            <person name="Edwards D."/>
            <person name="Erskine W."/>
        </authorList>
    </citation>
    <scope>NUCLEOTIDE SEQUENCE [LARGE SCALE GENOMIC DNA]</scope>
    <source>
        <strain evidence="2">cv. Daliak</strain>
    </source>
</reference>
<dbReference type="OrthoDB" id="1379189at2759"/>
<evidence type="ECO:0000313" key="2">
    <source>
        <dbReference type="Proteomes" id="UP000242715"/>
    </source>
</evidence>
<keyword evidence="2" id="KW-1185">Reference proteome</keyword>
<gene>
    <name evidence="1" type="ORF">TSUD_161910</name>
</gene>
<proteinExistence type="predicted"/>
<dbReference type="Proteomes" id="UP000242715">
    <property type="component" value="Unassembled WGS sequence"/>
</dbReference>
<organism evidence="1 2">
    <name type="scientific">Trifolium subterraneum</name>
    <name type="common">Subterranean clover</name>
    <dbReference type="NCBI Taxonomy" id="3900"/>
    <lineage>
        <taxon>Eukaryota</taxon>
        <taxon>Viridiplantae</taxon>
        <taxon>Streptophyta</taxon>
        <taxon>Embryophyta</taxon>
        <taxon>Tracheophyta</taxon>
        <taxon>Spermatophyta</taxon>
        <taxon>Magnoliopsida</taxon>
        <taxon>eudicotyledons</taxon>
        <taxon>Gunneridae</taxon>
        <taxon>Pentapetalae</taxon>
        <taxon>rosids</taxon>
        <taxon>fabids</taxon>
        <taxon>Fabales</taxon>
        <taxon>Fabaceae</taxon>
        <taxon>Papilionoideae</taxon>
        <taxon>50 kb inversion clade</taxon>
        <taxon>NPAAA clade</taxon>
        <taxon>Hologalegina</taxon>
        <taxon>IRL clade</taxon>
        <taxon>Trifolieae</taxon>
        <taxon>Trifolium</taxon>
    </lineage>
</organism>
<name>A0A2Z6MB25_TRISU</name>
<dbReference type="PANTHER" id="PTHR16083">
    <property type="entry name" value="LEUCINE RICH REPEAT CONTAINING PROTEIN"/>
    <property type="match status" value="1"/>
</dbReference>
<dbReference type="SUPFAM" id="SSF52058">
    <property type="entry name" value="L domain-like"/>
    <property type="match status" value="1"/>
</dbReference>
<dbReference type="Gene3D" id="3.80.10.10">
    <property type="entry name" value="Ribonuclease Inhibitor"/>
    <property type="match status" value="1"/>
</dbReference>
<protein>
    <submittedName>
        <fullName evidence="1">Uncharacterized protein</fullName>
    </submittedName>
</protein>
<dbReference type="PANTHER" id="PTHR16083:SF83">
    <property type="entry name" value="LEUCINE-RICH REPEAT-CONTAINING PROTEIN 40"/>
    <property type="match status" value="1"/>
</dbReference>
<dbReference type="EMBL" id="DF973405">
    <property type="protein sequence ID" value="GAU29786.1"/>
    <property type="molecule type" value="Genomic_DNA"/>
</dbReference>
<dbReference type="InterPro" id="IPR032675">
    <property type="entry name" value="LRR_dom_sf"/>
</dbReference>